<reference evidence="6 7" key="1">
    <citation type="submission" date="2020-08" db="EMBL/GenBank/DDBJ databases">
        <title>Sequencing the genomes of 1000 actinobacteria strains.</title>
        <authorList>
            <person name="Klenk H.-P."/>
        </authorList>
    </citation>
    <scope>NUCLEOTIDE SEQUENCE [LARGE SCALE GENOMIC DNA]</scope>
    <source>
        <strain evidence="6 7">DSM 44230</strain>
    </source>
</reference>
<evidence type="ECO:0000256" key="5">
    <source>
        <dbReference type="ARBA" id="ARBA00023277"/>
    </source>
</evidence>
<dbReference type="PANTHER" id="PTHR30246">
    <property type="entry name" value="2-KETO-3-DEOXY-6-PHOSPHOGLUCONATE ALDOLASE"/>
    <property type="match status" value="1"/>
</dbReference>
<organism evidence="6 7">
    <name type="scientific">Crossiella cryophila</name>
    <dbReference type="NCBI Taxonomy" id="43355"/>
    <lineage>
        <taxon>Bacteria</taxon>
        <taxon>Bacillati</taxon>
        <taxon>Actinomycetota</taxon>
        <taxon>Actinomycetes</taxon>
        <taxon>Pseudonocardiales</taxon>
        <taxon>Pseudonocardiaceae</taxon>
        <taxon>Crossiella</taxon>
    </lineage>
</organism>
<sequence>MYRWETLAALAEQRVFGIVRAGDAKTALATAEAMIDAGLRTLEIALTTPGGLSVIEELAGRPGITLGAGTVLDEATARLATLAGASFLVSPSLHPEVIRTAHRYGAAALPGVASPTEIVTALEHGADAVKLFPARGFGPRWLADVRAALPQAPIMPTGGVALAEVPAWVAAGAVACGVGAALTEGGPEVAAQRVRSLVESLASPATVS</sequence>
<dbReference type="Pfam" id="PF01081">
    <property type="entry name" value="Aldolase"/>
    <property type="match status" value="1"/>
</dbReference>
<dbReference type="EC" id="4.1.3.42" evidence="6"/>
<dbReference type="Proteomes" id="UP000533598">
    <property type="component" value="Unassembled WGS sequence"/>
</dbReference>
<dbReference type="InterPro" id="IPR000887">
    <property type="entry name" value="Aldlse_KDPG_KHG"/>
</dbReference>
<keyword evidence="7" id="KW-1185">Reference proteome</keyword>
<comment type="pathway">
    <text evidence="1">Carbohydrate acid metabolism.</text>
</comment>
<accession>A0A7W7FQ95</accession>
<dbReference type="PANTHER" id="PTHR30246:SF1">
    <property type="entry name" value="2-DEHYDRO-3-DEOXY-6-PHOSPHOGALACTONATE ALDOLASE-RELATED"/>
    <property type="match status" value="1"/>
</dbReference>
<evidence type="ECO:0000313" key="6">
    <source>
        <dbReference type="EMBL" id="MBB4674691.1"/>
    </source>
</evidence>
<dbReference type="GO" id="GO:0008675">
    <property type="term" value="F:2-dehydro-3-deoxy-phosphogluconate aldolase activity"/>
    <property type="evidence" value="ECO:0007669"/>
    <property type="project" value="UniProtKB-EC"/>
</dbReference>
<dbReference type="InterPro" id="IPR031338">
    <property type="entry name" value="KDPG/KHG_AS_2"/>
</dbReference>
<dbReference type="RefSeq" id="WP_185000783.1">
    <property type="nucleotide sequence ID" value="NZ_BAAAUI010000003.1"/>
</dbReference>
<dbReference type="InterPro" id="IPR013785">
    <property type="entry name" value="Aldolase_TIM"/>
</dbReference>
<gene>
    <name evidence="6" type="ORF">HNR67_000809</name>
</gene>
<dbReference type="AlphaFoldDB" id="A0A7W7FQ95"/>
<dbReference type="PROSITE" id="PS00160">
    <property type="entry name" value="ALDOLASE_KDPG_KHG_2"/>
    <property type="match status" value="1"/>
</dbReference>
<evidence type="ECO:0000313" key="7">
    <source>
        <dbReference type="Proteomes" id="UP000533598"/>
    </source>
</evidence>
<dbReference type="CDD" id="cd00452">
    <property type="entry name" value="KDPG_aldolase"/>
    <property type="match status" value="1"/>
</dbReference>
<proteinExistence type="inferred from homology"/>
<comment type="similarity">
    <text evidence="2">Belongs to the KHG/KDPG aldolase family.</text>
</comment>
<comment type="caution">
    <text evidence="6">The sequence shown here is derived from an EMBL/GenBank/DDBJ whole genome shotgun (WGS) entry which is preliminary data.</text>
</comment>
<evidence type="ECO:0000256" key="4">
    <source>
        <dbReference type="ARBA" id="ARBA00023239"/>
    </source>
</evidence>
<dbReference type="EC" id="4.1.2.14" evidence="6"/>
<name>A0A7W7FQ95_9PSEU</name>
<dbReference type="SUPFAM" id="SSF51569">
    <property type="entry name" value="Aldolase"/>
    <property type="match status" value="1"/>
</dbReference>
<keyword evidence="4 6" id="KW-0456">Lyase</keyword>
<comment type="subunit">
    <text evidence="3">Homotrimer.</text>
</comment>
<evidence type="ECO:0000256" key="3">
    <source>
        <dbReference type="ARBA" id="ARBA00011233"/>
    </source>
</evidence>
<dbReference type="EMBL" id="JACHMH010000001">
    <property type="protein sequence ID" value="MBB4674691.1"/>
    <property type="molecule type" value="Genomic_DNA"/>
</dbReference>
<evidence type="ECO:0000256" key="2">
    <source>
        <dbReference type="ARBA" id="ARBA00006906"/>
    </source>
</evidence>
<evidence type="ECO:0000256" key="1">
    <source>
        <dbReference type="ARBA" id="ARBA00004761"/>
    </source>
</evidence>
<dbReference type="NCBIfam" id="TIGR01182">
    <property type="entry name" value="eda"/>
    <property type="match status" value="1"/>
</dbReference>
<protein>
    <submittedName>
        <fullName evidence="6">2-dehydro-3-deoxyphosphogluconate aldolase/(4S)-4-hydroxy-2-oxoglutarate aldolase</fullName>
        <ecNumber evidence="6">4.1.2.14</ecNumber>
        <ecNumber evidence="6">4.1.3.42</ecNumber>
    </submittedName>
</protein>
<dbReference type="GO" id="GO:0106009">
    <property type="term" value="F:(4S)-4-hydroxy-2-oxoglutarate aldolase activity"/>
    <property type="evidence" value="ECO:0007669"/>
    <property type="project" value="UniProtKB-EC"/>
</dbReference>
<dbReference type="Gene3D" id="3.20.20.70">
    <property type="entry name" value="Aldolase class I"/>
    <property type="match status" value="1"/>
</dbReference>
<keyword evidence="5" id="KW-0119">Carbohydrate metabolism</keyword>